<sequence length="362" mass="40177">MANEREEKSRINDNENNTYKYNETSENKEHTPPEKGDGFSLKDNDKSESKELDMSVKADLPHGATGHGALDMKNLPRSKPGWKIIFEELISDKLALFSLILLIIITSYVFGLTMFLNQAAIVKVDLFSINQPPNDDFRLGTDYGGRDIFGQLIIGTRNSLAIGFLVTAISVGFGVVYGIVSGYFGGHIDNAMMRIVDFFMVLPFLMIVVVFVTIVPSYDIWTFSLIMAAFLWTGTARLIRSVAMQEKELDYINASKTLGSSHIKIIFKQLMPNLVGLIIVNATLSLAANIGIESGLSFIGFGFPESTPSLGTLMAYAIQTQTLQNRWWIWAPAAILILVLMLCVRNIGEAFRRAGDARQRNA</sequence>
<evidence type="ECO:0000256" key="7">
    <source>
        <dbReference type="ARBA" id="ARBA00023112"/>
    </source>
</evidence>
<feature type="domain" description="ABC transmembrane type-1" evidence="11">
    <location>
        <begin position="156"/>
        <end position="348"/>
    </location>
</feature>
<feature type="region of interest" description="Disordered" evidence="10">
    <location>
        <begin position="1"/>
        <end position="54"/>
    </location>
</feature>
<feature type="transmembrane region" description="Helical" evidence="9">
    <location>
        <begin position="195"/>
        <end position="214"/>
    </location>
</feature>
<comment type="subcellular location">
    <subcellularLocation>
        <location evidence="1 9">Cell membrane</location>
        <topology evidence="1 9">Multi-pass membrane protein</topology>
    </subcellularLocation>
</comment>
<feature type="transmembrane region" description="Helical" evidence="9">
    <location>
        <begin position="160"/>
        <end position="183"/>
    </location>
</feature>
<keyword evidence="6 9" id="KW-1133">Transmembrane helix</keyword>
<dbReference type="PANTHER" id="PTHR43386:SF1">
    <property type="entry name" value="D,D-DIPEPTIDE TRANSPORT SYSTEM PERMEASE PROTEIN DDPC-RELATED"/>
    <property type="match status" value="1"/>
</dbReference>
<evidence type="ECO:0000256" key="5">
    <source>
        <dbReference type="ARBA" id="ARBA00022692"/>
    </source>
</evidence>
<feature type="transmembrane region" description="Helical" evidence="9">
    <location>
        <begin position="94"/>
        <end position="116"/>
    </location>
</feature>
<gene>
    <name evidence="12" type="primary">dppC</name>
    <name evidence="12" type="ORF">BN1048_00313</name>
</gene>
<dbReference type="PROSITE" id="PS50928">
    <property type="entry name" value="ABC_TM1"/>
    <property type="match status" value="1"/>
</dbReference>
<keyword evidence="7" id="KW-0921">Nickel transport</keyword>
<dbReference type="CDD" id="cd06261">
    <property type="entry name" value="TM_PBP2"/>
    <property type="match status" value="1"/>
</dbReference>
<dbReference type="EMBL" id="CCSE01000001">
    <property type="protein sequence ID" value="CDZ99188.1"/>
    <property type="molecule type" value="Genomic_DNA"/>
</dbReference>
<dbReference type="eggNOG" id="COG1173">
    <property type="taxonomic scope" value="Bacteria"/>
</dbReference>
<dbReference type="Pfam" id="PF00528">
    <property type="entry name" value="BPD_transp_1"/>
    <property type="match status" value="1"/>
</dbReference>
<protein>
    <submittedName>
        <fullName evidence="12">Dipeptide transport system permease protein DppC</fullName>
    </submittedName>
</protein>
<feature type="transmembrane region" description="Helical" evidence="9">
    <location>
        <begin position="274"/>
        <end position="292"/>
    </location>
</feature>
<organism evidence="12 13">
    <name type="scientific">Jeotgalicoccus saudimassiliensis</name>
    <dbReference type="NCBI Taxonomy" id="1461582"/>
    <lineage>
        <taxon>Bacteria</taxon>
        <taxon>Bacillati</taxon>
        <taxon>Bacillota</taxon>
        <taxon>Bacilli</taxon>
        <taxon>Bacillales</taxon>
        <taxon>Staphylococcaceae</taxon>
        <taxon>Jeotgalicoccus</taxon>
    </lineage>
</organism>
<feature type="compositionally biased region" description="Basic and acidic residues" evidence="10">
    <location>
        <begin position="23"/>
        <end position="54"/>
    </location>
</feature>
<evidence type="ECO:0000256" key="10">
    <source>
        <dbReference type="SAM" id="MobiDB-lite"/>
    </source>
</evidence>
<keyword evidence="4" id="KW-0533">Nickel</keyword>
<dbReference type="InterPro" id="IPR050366">
    <property type="entry name" value="BP-dependent_transpt_permease"/>
</dbReference>
<evidence type="ECO:0000313" key="12">
    <source>
        <dbReference type="EMBL" id="CDZ99188.1"/>
    </source>
</evidence>
<evidence type="ECO:0000256" key="1">
    <source>
        <dbReference type="ARBA" id="ARBA00004651"/>
    </source>
</evidence>
<keyword evidence="7" id="KW-0406">Ion transport</keyword>
<reference evidence="12 13" key="1">
    <citation type="submission" date="2014-07" db="EMBL/GenBank/DDBJ databases">
        <authorList>
            <person name="Urmite Genomes Urmite Genomes"/>
        </authorList>
    </citation>
    <scope>NUCLEOTIDE SEQUENCE [LARGE SCALE GENOMIC DNA]</scope>
    <source>
        <strain evidence="12 13">13MG44_air</strain>
    </source>
</reference>
<keyword evidence="8 9" id="KW-0472">Membrane</keyword>
<dbReference type="Proteomes" id="UP000044136">
    <property type="component" value="Unassembled WGS sequence"/>
</dbReference>
<proteinExistence type="inferred from homology"/>
<dbReference type="Gene3D" id="1.10.3720.10">
    <property type="entry name" value="MetI-like"/>
    <property type="match status" value="1"/>
</dbReference>
<dbReference type="InterPro" id="IPR035906">
    <property type="entry name" value="MetI-like_sf"/>
</dbReference>
<evidence type="ECO:0000313" key="13">
    <source>
        <dbReference type="Proteomes" id="UP000044136"/>
    </source>
</evidence>
<dbReference type="PANTHER" id="PTHR43386">
    <property type="entry name" value="OLIGOPEPTIDE TRANSPORT SYSTEM PERMEASE PROTEIN APPC"/>
    <property type="match status" value="1"/>
</dbReference>
<evidence type="ECO:0000259" key="11">
    <source>
        <dbReference type="PROSITE" id="PS50928"/>
    </source>
</evidence>
<dbReference type="HOGENOM" id="CLU_028518_1_4_9"/>
<dbReference type="InterPro" id="IPR000515">
    <property type="entry name" value="MetI-like"/>
</dbReference>
<evidence type="ECO:0000256" key="3">
    <source>
        <dbReference type="ARBA" id="ARBA00022475"/>
    </source>
</evidence>
<feature type="compositionally biased region" description="Basic and acidic residues" evidence="10">
    <location>
        <begin position="1"/>
        <end position="13"/>
    </location>
</feature>
<dbReference type="AlphaFoldDB" id="A0A078LVH8"/>
<keyword evidence="13" id="KW-1185">Reference proteome</keyword>
<name>A0A078LVH8_9STAP</name>
<evidence type="ECO:0000256" key="6">
    <source>
        <dbReference type="ARBA" id="ARBA00022989"/>
    </source>
</evidence>
<evidence type="ECO:0000256" key="9">
    <source>
        <dbReference type="RuleBase" id="RU363032"/>
    </source>
</evidence>
<dbReference type="GO" id="GO:0015675">
    <property type="term" value="P:nickel cation transport"/>
    <property type="evidence" value="ECO:0007669"/>
    <property type="project" value="UniProtKB-KW"/>
</dbReference>
<evidence type="ECO:0000256" key="8">
    <source>
        <dbReference type="ARBA" id="ARBA00023136"/>
    </source>
</evidence>
<feature type="transmembrane region" description="Helical" evidence="9">
    <location>
        <begin position="220"/>
        <end position="239"/>
    </location>
</feature>
<keyword evidence="5 9" id="KW-0812">Transmembrane</keyword>
<accession>A0A078LVH8</accession>
<dbReference type="GO" id="GO:0055085">
    <property type="term" value="P:transmembrane transport"/>
    <property type="evidence" value="ECO:0007669"/>
    <property type="project" value="InterPro"/>
</dbReference>
<dbReference type="STRING" id="1461582.BN1048_00313"/>
<evidence type="ECO:0000256" key="2">
    <source>
        <dbReference type="ARBA" id="ARBA00022448"/>
    </source>
</evidence>
<evidence type="ECO:0000256" key="4">
    <source>
        <dbReference type="ARBA" id="ARBA00022596"/>
    </source>
</evidence>
<keyword evidence="2 9" id="KW-0813">Transport</keyword>
<feature type="transmembrane region" description="Helical" evidence="9">
    <location>
        <begin position="327"/>
        <end position="344"/>
    </location>
</feature>
<dbReference type="GO" id="GO:0005886">
    <property type="term" value="C:plasma membrane"/>
    <property type="evidence" value="ECO:0007669"/>
    <property type="project" value="UniProtKB-SubCell"/>
</dbReference>
<keyword evidence="3" id="KW-1003">Cell membrane</keyword>
<dbReference type="SUPFAM" id="SSF161098">
    <property type="entry name" value="MetI-like"/>
    <property type="match status" value="1"/>
</dbReference>
<comment type="similarity">
    <text evidence="9">Belongs to the binding-protein-dependent transport system permease family.</text>
</comment>